<dbReference type="EMBL" id="CP049871">
    <property type="protein sequence ID" value="QIL02521.1"/>
    <property type="molecule type" value="Genomic_DNA"/>
</dbReference>
<dbReference type="SUPFAM" id="SSF56935">
    <property type="entry name" value="Porins"/>
    <property type="match status" value="1"/>
</dbReference>
<dbReference type="CDD" id="cd01347">
    <property type="entry name" value="ligand_gated_channel"/>
    <property type="match status" value="1"/>
</dbReference>
<dbReference type="KEGG" id="ssin:G7078_06765"/>
<evidence type="ECO:0000256" key="3">
    <source>
        <dbReference type="ARBA" id="ARBA00022452"/>
    </source>
</evidence>
<dbReference type="AlphaFoldDB" id="A0A6G7ZNG9"/>
<keyword evidence="3 10" id="KW-1134">Transmembrane beta strand</keyword>
<feature type="domain" description="TonB-dependent receptor plug" evidence="13">
    <location>
        <begin position="33"/>
        <end position="140"/>
    </location>
</feature>
<sequence length="618" mass="67018">MILLLLAQSAATPPFTTNPDEIVVVASRAPEEQADAAASASVTDRERIERLGSPLVDAMLRLIPSASIATSGPAGSFTEVRIRGSEANHTLLFLDGIRANDPAAGNAARFELLNSDLVSRIEVVRGPQSALWGSEAIGGVIAVDGSASDQEGFAASSEAGSFGFARASGNASVRTGPVHVNAGAAWQRATGIDSFSGLGDRDGYRNLSGRLRATWSLSPDIEVGVSAFSLTGRTEYDGIDLLTFIHSDTLDVTRNRLSAGRVWAQAGRMDQGFRGIVSTSLLGSSNRNALDGEELNRTKGRRWTASGQFEYRFSTGALAHTAIVALDHDREDFGARDVLYGGFTNQDRKRTHDAITAEWRSEAAPGAIDVAVRKDRFSDFKDSTTLRASVLGRVSGNWSVAASYGEGIAQPTFFDLYGFFPGTYLGNPDLKPERSRGYEASLRYRDSRLSGSLTAFRQRLEDEIVDDPTFTSTLNSTGISHRSGVEAELAWKTSDRLRLSGNYAYLKADQPTDAGVQAELRRPRHSGSVTVDGRMSRWSYGASVSYVGARRDRQELPPYAIVGLDRYILGNARIAYRLSPTLDIFARVSNVFDEDYRDAVDYRTEGRGAFAGIRLTRF</sequence>
<proteinExistence type="inferred from homology"/>
<evidence type="ECO:0000313" key="15">
    <source>
        <dbReference type="Proteomes" id="UP000502502"/>
    </source>
</evidence>
<protein>
    <submittedName>
        <fullName evidence="14">TonB-dependent receptor</fullName>
    </submittedName>
</protein>
<evidence type="ECO:0000256" key="1">
    <source>
        <dbReference type="ARBA" id="ARBA00004571"/>
    </source>
</evidence>
<dbReference type="PANTHER" id="PTHR30069">
    <property type="entry name" value="TONB-DEPENDENT OUTER MEMBRANE RECEPTOR"/>
    <property type="match status" value="1"/>
</dbReference>
<evidence type="ECO:0000313" key="14">
    <source>
        <dbReference type="EMBL" id="QIL02521.1"/>
    </source>
</evidence>
<keyword evidence="8 10" id="KW-0472">Membrane</keyword>
<dbReference type="Gene3D" id="2.170.130.10">
    <property type="entry name" value="TonB-dependent receptor, plug domain"/>
    <property type="match status" value="1"/>
</dbReference>
<comment type="similarity">
    <text evidence="10 11">Belongs to the TonB-dependent receptor family.</text>
</comment>
<dbReference type="GO" id="GO:0006811">
    <property type="term" value="P:monoatomic ion transport"/>
    <property type="evidence" value="ECO:0007669"/>
    <property type="project" value="UniProtKB-KW"/>
</dbReference>
<comment type="subcellular location">
    <subcellularLocation>
        <location evidence="1 10">Cell outer membrane</location>
        <topology evidence="1 10">Multi-pass membrane protein</topology>
    </subcellularLocation>
</comment>
<evidence type="ECO:0000256" key="2">
    <source>
        <dbReference type="ARBA" id="ARBA00022448"/>
    </source>
</evidence>
<keyword evidence="5" id="KW-0732">Signal</keyword>
<keyword evidence="14" id="KW-0675">Receptor</keyword>
<organism evidence="14 15">
    <name type="scientific">Sphingomonas sinipercae</name>
    <dbReference type="NCBI Taxonomy" id="2714944"/>
    <lineage>
        <taxon>Bacteria</taxon>
        <taxon>Pseudomonadati</taxon>
        <taxon>Pseudomonadota</taxon>
        <taxon>Alphaproteobacteria</taxon>
        <taxon>Sphingomonadales</taxon>
        <taxon>Sphingomonadaceae</taxon>
        <taxon>Sphingomonas</taxon>
    </lineage>
</organism>
<dbReference type="InterPro" id="IPR012910">
    <property type="entry name" value="Plug_dom"/>
</dbReference>
<keyword evidence="15" id="KW-1185">Reference proteome</keyword>
<evidence type="ECO:0000256" key="11">
    <source>
        <dbReference type="RuleBase" id="RU003357"/>
    </source>
</evidence>
<evidence type="ECO:0000259" key="13">
    <source>
        <dbReference type="Pfam" id="PF07715"/>
    </source>
</evidence>
<keyword evidence="6" id="KW-0406">Ion transport</keyword>
<dbReference type="InterPro" id="IPR036942">
    <property type="entry name" value="Beta-barrel_TonB_sf"/>
</dbReference>
<dbReference type="PROSITE" id="PS52016">
    <property type="entry name" value="TONB_DEPENDENT_REC_3"/>
    <property type="match status" value="1"/>
</dbReference>
<keyword evidence="4 10" id="KW-0812">Transmembrane</keyword>
<dbReference type="Gene3D" id="2.40.170.20">
    <property type="entry name" value="TonB-dependent receptor, beta-barrel domain"/>
    <property type="match status" value="1"/>
</dbReference>
<evidence type="ECO:0000256" key="7">
    <source>
        <dbReference type="ARBA" id="ARBA00023077"/>
    </source>
</evidence>
<evidence type="ECO:0000256" key="9">
    <source>
        <dbReference type="ARBA" id="ARBA00023237"/>
    </source>
</evidence>
<dbReference type="GO" id="GO:0015889">
    <property type="term" value="P:cobalamin transport"/>
    <property type="evidence" value="ECO:0007669"/>
    <property type="project" value="TreeGrafter"/>
</dbReference>
<accession>A0A6G7ZNG9</accession>
<keyword evidence="9 10" id="KW-0998">Cell outer membrane</keyword>
<evidence type="ECO:0000256" key="10">
    <source>
        <dbReference type="PROSITE-ProRule" id="PRU01360"/>
    </source>
</evidence>
<dbReference type="Pfam" id="PF07715">
    <property type="entry name" value="Plug"/>
    <property type="match status" value="1"/>
</dbReference>
<dbReference type="RefSeq" id="WP_166094330.1">
    <property type="nucleotide sequence ID" value="NZ_CP049871.1"/>
</dbReference>
<dbReference type="InterPro" id="IPR037066">
    <property type="entry name" value="Plug_dom_sf"/>
</dbReference>
<dbReference type="Pfam" id="PF00593">
    <property type="entry name" value="TonB_dep_Rec_b-barrel"/>
    <property type="match status" value="1"/>
</dbReference>
<reference evidence="14 15" key="1">
    <citation type="submission" date="2020-03" db="EMBL/GenBank/DDBJ databases">
        <title>Sphingomonas sp. nov., isolated from fish.</title>
        <authorList>
            <person name="Hyun D.-W."/>
            <person name="Bae J.-W."/>
        </authorList>
    </citation>
    <scope>NUCLEOTIDE SEQUENCE [LARGE SCALE GENOMIC DNA]</scope>
    <source>
        <strain evidence="14 15">HDW15C</strain>
    </source>
</reference>
<dbReference type="GO" id="GO:0009279">
    <property type="term" value="C:cell outer membrane"/>
    <property type="evidence" value="ECO:0007669"/>
    <property type="project" value="UniProtKB-SubCell"/>
</dbReference>
<evidence type="ECO:0000256" key="8">
    <source>
        <dbReference type="ARBA" id="ARBA00023136"/>
    </source>
</evidence>
<dbReference type="Proteomes" id="UP000502502">
    <property type="component" value="Chromosome"/>
</dbReference>
<evidence type="ECO:0000256" key="5">
    <source>
        <dbReference type="ARBA" id="ARBA00022729"/>
    </source>
</evidence>
<keyword evidence="2 10" id="KW-0813">Transport</keyword>
<gene>
    <name evidence="14" type="ORF">G7078_06765</name>
</gene>
<feature type="domain" description="TonB-dependent receptor-like beta-barrel" evidence="12">
    <location>
        <begin position="194"/>
        <end position="591"/>
    </location>
</feature>
<keyword evidence="7 11" id="KW-0798">TonB box</keyword>
<dbReference type="PANTHER" id="PTHR30069:SF53">
    <property type="entry name" value="COLICIN I RECEPTOR-RELATED"/>
    <property type="match status" value="1"/>
</dbReference>
<dbReference type="InterPro" id="IPR039426">
    <property type="entry name" value="TonB-dep_rcpt-like"/>
</dbReference>
<evidence type="ECO:0000259" key="12">
    <source>
        <dbReference type="Pfam" id="PF00593"/>
    </source>
</evidence>
<evidence type="ECO:0000256" key="4">
    <source>
        <dbReference type="ARBA" id="ARBA00022692"/>
    </source>
</evidence>
<evidence type="ECO:0000256" key="6">
    <source>
        <dbReference type="ARBA" id="ARBA00023065"/>
    </source>
</evidence>
<dbReference type="InterPro" id="IPR000531">
    <property type="entry name" value="Beta-barrel_TonB"/>
</dbReference>
<name>A0A6G7ZNG9_9SPHN</name>